<organism evidence="9 10">
    <name type="scientific">Neolewinella antarctica</name>
    <dbReference type="NCBI Taxonomy" id="442734"/>
    <lineage>
        <taxon>Bacteria</taxon>
        <taxon>Pseudomonadati</taxon>
        <taxon>Bacteroidota</taxon>
        <taxon>Saprospiria</taxon>
        <taxon>Saprospirales</taxon>
        <taxon>Lewinellaceae</taxon>
        <taxon>Neolewinella</taxon>
    </lineage>
</organism>
<evidence type="ECO:0000313" key="10">
    <source>
        <dbReference type="Proteomes" id="UP000770785"/>
    </source>
</evidence>
<dbReference type="CDD" id="cd08977">
    <property type="entry name" value="SusD"/>
    <property type="match status" value="1"/>
</dbReference>
<accession>A0ABX0X8Q2</accession>
<feature type="domain" description="RagB/SusD" evidence="7">
    <location>
        <begin position="368"/>
        <end position="487"/>
    </location>
</feature>
<gene>
    <name evidence="9" type="ORF">GGR27_001129</name>
</gene>
<keyword evidence="10" id="KW-1185">Reference proteome</keyword>
<name>A0ABX0X8Q2_9BACT</name>
<feature type="chain" id="PRO_5046796441" description="RagB/SusD family nutrient uptake outer membrane protein" evidence="6">
    <location>
        <begin position="22"/>
        <end position="487"/>
    </location>
</feature>
<evidence type="ECO:0000256" key="4">
    <source>
        <dbReference type="ARBA" id="ARBA00023136"/>
    </source>
</evidence>
<feature type="domain" description="SusD-like N-terminal" evidence="8">
    <location>
        <begin position="35"/>
        <end position="234"/>
    </location>
</feature>
<comment type="subcellular location">
    <subcellularLocation>
        <location evidence="1">Cell outer membrane</location>
    </subcellularLocation>
</comment>
<dbReference type="Pfam" id="PF07980">
    <property type="entry name" value="SusD_RagB"/>
    <property type="match status" value="1"/>
</dbReference>
<dbReference type="SUPFAM" id="SSF48452">
    <property type="entry name" value="TPR-like"/>
    <property type="match status" value="1"/>
</dbReference>
<proteinExistence type="inferred from homology"/>
<dbReference type="RefSeq" id="WP_209037889.1">
    <property type="nucleotide sequence ID" value="NZ_JAATJH010000002.1"/>
</dbReference>
<protein>
    <recommendedName>
        <fullName evidence="11">RagB/SusD family nutrient uptake outer membrane protein</fullName>
    </recommendedName>
</protein>
<dbReference type="InterPro" id="IPR033985">
    <property type="entry name" value="SusD-like_N"/>
</dbReference>
<dbReference type="PROSITE" id="PS51257">
    <property type="entry name" value="PROKAR_LIPOPROTEIN"/>
    <property type="match status" value="1"/>
</dbReference>
<evidence type="ECO:0000259" key="7">
    <source>
        <dbReference type="Pfam" id="PF07980"/>
    </source>
</evidence>
<sequence length="487" mass="54083">MYQPIKLAMRALLRFSTILCTCGLALLSTSCVDSFLDREPISEVTEGNFFQTGADAEAALVAAYDALQSEYYIFDRFTNGDVISDNCYAGGDNPNNFQLDQFEVATNNGTVERDWGYLYEAIGRANAVIDNVGEISAADLTEARKSEILGEARFLRATHYFQLVNLWGGVPLVLEKVNSTDPEVVFQPRVSEAAIYAAMIVDLEIAMDLLPATWSSRAERATKGAAQATLAKAYAHQPAPDWNAVKLHAEAVIDGNVYSLLNNFNSLWDGTDENSAESIFEVQYIGGTNEANWGPQLWLPPSLTGDNWRKFNTPSNDLLTAFASTSDDARERASILKEANLPWNDPDYPTGVIPFPFKQRRAGGFSSPNNFILLRLADVILLAAEANAELNNLDLAKNQLNQVRRRVGLGDITTNDQNTLKTAIQRERRLELAFEGHRWFDLKRTGRAIEVMNALNRGYDVTEQKLLLPIPQSEIDRNPSLIQNPGY</sequence>
<feature type="signal peptide" evidence="6">
    <location>
        <begin position="1"/>
        <end position="21"/>
    </location>
</feature>
<evidence type="ECO:0000256" key="1">
    <source>
        <dbReference type="ARBA" id="ARBA00004442"/>
    </source>
</evidence>
<evidence type="ECO:0000256" key="3">
    <source>
        <dbReference type="ARBA" id="ARBA00022729"/>
    </source>
</evidence>
<dbReference type="InterPro" id="IPR012944">
    <property type="entry name" value="SusD_RagB_dom"/>
</dbReference>
<keyword evidence="3 6" id="KW-0732">Signal</keyword>
<dbReference type="Proteomes" id="UP000770785">
    <property type="component" value="Unassembled WGS sequence"/>
</dbReference>
<comment type="caution">
    <text evidence="9">The sequence shown here is derived from an EMBL/GenBank/DDBJ whole genome shotgun (WGS) entry which is preliminary data.</text>
</comment>
<evidence type="ECO:0000313" key="9">
    <source>
        <dbReference type="EMBL" id="NJC25630.1"/>
    </source>
</evidence>
<evidence type="ECO:0000256" key="6">
    <source>
        <dbReference type="SAM" id="SignalP"/>
    </source>
</evidence>
<dbReference type="InterPro" id="IPR011990">
    <property type="entry name" value="TPR-like_helical_dom_sf"/>
</dbReference>
<comment type="similarity">
    <text evidence="2">Belongs to the SusD family.</text>
</comment>
<dbReference type="EMBL" id="JAATJH010000002">
    <property type="protein sequence ID" value="NJC25630.1"/>
    <property type="molecule type" value="Genomic_DNA"/>
</dbReference>
<evidence type="ECO:0008006" key="11">
    <source>
        <dbReference type="Google" id="ProtNLM"/>
    </source>
</evidence>
<keyword evidence="4" id="KW-0472">Membrane</keyword>
<evidence type="ECO:0000256" key="5">
    <source>
        <dbReference type="ARBA" id="ARBA00023237"/>
    </source>
</evidence>
<keyword evidence="5" id="KW-0998">Cell outer membrane</keyword>
<evidence type="ECO:0000256" key="2">
    <source>
        <dbReference type="ARBA" id="ARBA00006275"/>
    </source>
</evidence>
<dbReference type="Gene3D" id="1.25.40.390">
    <property type="match status" value="1"/>
</dbReference>
<evidence type="ECO:0000259" key="8">
    <source>
        <dbReference type="Pfam" id="PF14322"/>
    </source>
</evidence>
<dbReference type="Pfam" id="PF14322">
    <property type="entry name" value="SusD-like_3"/>
    <property type="match status" value="1"/>
</dbReference>
<reference evidence="9 10" key="1">
    <citation type="submission" date="2020-03" db="EMBL/GenBank/DDBJ databases">
        <title>Genomic Encyclopedia of Type Strains, Phase IV (KMG-IV): sequencing the most valuable type-strain genomes for metagenomic binning, comparative biology and taxonomic classification.</title>
        <authorList>
            <person name="Goeker M."/>
        </authorList>
    </citation>
    <scope>NUCLEOTIDE SEQUENCE [LARGE SCALE GENOMIC DNA]</scope>
    <source>
        <strain evidence="9 10">DSM 105096</strain>
    </source>
</reference>